<evidence type="ECO:0000256" key="2">
    <source>
        <dbReference type="SAM" id="Phobius"/>
    </source>
</evidence>
<evidence type="ECO:0000313" key="3">
    <source>
        <dbReference type="EMBL" id="CAK7217638.1"/>
    </source>
</evidence>
<gene>
    <name evidence="3" type="ORF">SCUCBS95973_003222</name>
</gene>
<reference evidence="3 4" key="1">
    <citation type="submission" date="2024-01" db="EMBL/GenBank/DDBJ databases">
        <authorList>
            <person name="Allen C."/>
            <person name="Tagirdzhanova G."/>
        </authorList>
    </citation>
    <scope>NUCLEOTIDE SEQUENCE [LARGE SCALE GENOMIC DNA]</scope>
</reference>
<evidence type="ECO:0000313" key="4">
    <source>
        <dbReference type="Proteomes" id="UP001642405"/>
    </source>
</evidence>
<feature type="region of interest" description="Disordered" evidence="1">
    <location>
        <begin position="85"/>
        <end position="160"/>
    </location>
</feature>
<feature type="compositionally biased region" description="Polar residues" evidence="1">
    <location>
        <begin position="138"/>
        <end position="157"/>
    </location>
</feature>
<dbReference type="Proteomes" id="UP001642405">
    <property type="component" value="Unassembled WGS sequence"/>
</dbReference>
<accession>A0ABP0BDF2</accession>
<feature type="transmembrane region" description="Helical" evidence="2">
    <location>
        <begin position="52"/>
        <end position="72"/>
    </location>
</feature>
<dbReference type="EMBL" id="CAWUHB010000013">
    <property type="protein sequence ID" value="CAK7217638.1"/>
    <property type="molecule type" value="Genomic_DNA"/>
</dbReference>
<protein>
    <submittedName>
        <fullName evidence="3">Uncharacterized protein</fullName>
    </submittedName>
</protein>
<organism evidence="3 4">
    <name type="scientific">Sporothrix curviconia</name>
    <dbReference type="NCBI Taxonomy" id="1260050"/>
    <lineage>
        <taxon>Eukaryota</taxon>
        <taxon>Fungi</taxon>
        <taxon>Dikarya</taxon>
        <taxon>Ascomycota</taxon>
        <taxon>Pezizomycotina</taxon>
        <taxon>Sordariomycetes</taxon>
        <taxon>Sordariomycetidae</taxon>
        <taxon>Ophiostomatales</taxon>
        <taxon>Ophiostomataceae</taxon>
        <taxon>Sporothrix</taxon>
    </lineage>
</organism>
<keyword evidence="4" id="KW-1185">Reference proteome</keyword>
<sequence length="203" mass="22821">MPPLHKWQAGLLLESVAIEHGVLTMGLLKRDDDPNDVGCHGWGCYTGAEKSGIIFMSIIVPMVLFFIFWFLITRPMDDLSIDSDLSETEQRQTHPPLETAQPAQPQVQQLPQESQPAAQPAAQPTRRSGLLQEELQSKSRATSKCSHHLGSSKQINHTGRRLRRILSSSLNLDQHSRYRSLPSRKVCQVKHPGIQFMSRHLSS</sequence>
<keyword evidence="2" id="KW-0472">Membrane</keyword>
<feature type="compositionally biased region" description="Low complexity" evidence="1">
    <location>
        <begin position="100"/>
        <end position="124"/>
    </location>
</feature>
<comment type="caution">
    <text evidence="3">The sequence shown here is derived from an EMBL/GenBank/DDBJ whole genome shotgun (WGS) entry which is preliminary data.</text>
</comment>
<keyword evidence="2" id="KW-0812">Transmembrane</keyword>
<name>A0ABP0BDF2_9PEZI</name>
<proteinExistence type="predicted"/>
<evidence type="ECO:0000256" key="1">
    <source>
        <dbReference type="SAM" id="MobiDB-lite"/>
    </source>
</evidence>
<keyword evidence="2" id="KW-1133">Transmembrane helix</keyword>